<feature type="site" description="Essential for prephenate dehydratase activity" evidence="9">
    <location>
        <position position="172"/>
    </location>
</feature>
<evidence type="ECO:0000259" key="13">
    <source>
        <dbReference type="PROSITE" id="PS51671"/>
    </source>
</evidence>
<dbReference type="PANTHER" id="PTHR21022:SF19">
    <property type="entry name" value="PREPHENATE DEHYDRATASE-RELATED"/>
    <property type="match status" value="1"/>
</dbReference>
<evidence type="ECO:0000256" key="3">
    <source>
        <dbReference type="ARBA" id="ARBA00021872"/>
    </source>
</evidence>
<dbReference type="PROSITE" id="PS51671">
    <property type="entry name" value="ACT"/>
    <property type="match status" value="1"/>
</dbReference>
<reference evidence="14 15" key="1">
    <citation type="journal article" date="2009" name="Stand. Genomic Sci.">
        <title>Complete genome sequence of Stackebrandtia nassauensis type strain (LLR-40K-21).</title>
        <authorList>
            <person name="Munk C."/>
            <person name="Lapidus A."/>
            <person name="Copeland A."/>
            <person name="Jando M."/>
            <person name="Mayilraj S."/>
            <person name="Glavina Del Rio T."/>
            <person name="Nolan M."/>
            <person name="Chen F."/>
            <person name="Lucas S."/>
            <person name="Tice H."/>
            <person name="Cheng J.F."/>
            <person name="Han C."/>
            <person name="Detter J.C."/>
            <person name="Bruce D."/>
            <person name="Goodwin L."/>
            <person name="Chain P."/>
            <person name="Pitluck S."/>
            <person name="Goker M."/>
            <person name="Ovchinikova G."/>
            <person name="Pati A."/>
            <person name="Ivanova N."/>
            <person name="Mavromatis K."/>
            <person name="Chen A."/>
            <person name="Palaniappan K."/>
            <person name="Land M."/>
            <person name="Hauser L."/>
            <person name="Chang Y.J."/>
            <person name="Jeffries C.D."/>
            <person name="Bristow J."/>
            <person name="Eisen J.A."/>
            <person name="Markowitz V."/>
            <person name="Hugenholtz P."/>
            <person name="Kyrpides N.C."/>
            <person name="Klenk H.P."/>
        </authorList>
    </citation>
    <scope>NUCLEOTIDE SEQUENCE [LARGE SCALE GENOMIC DNA]</scope>
    <source>
        <strain evidence="15">DSM 44728 / CIP 108903 / NRRL B-16338 / NBRC 102104 / LLR-40K-21</strain>
    </source>
</reference>
<evidence type="ECO:0000313" key="14">
    <source>
        <dbReference type="EMBL" id="ADD46017.1"/>
    </source>
</evidence>
<keyword evidence="4 10" id="KW-0028">Amino-acid biosynthesis</keyword>
<dbReference type="InterPro" id="IPR045865">
    <property type="entry name" value="ACT-like_dom_sf"/>
</dbReference>
<dbReference type="RefSeq" id="WP_013021588.1">
    <property type="nucleotide sequence ID" value="NC_013947.1"/>
</dbReference>
<feature type="domain" description="ACT" evidence="13">
    <location>
        <begin position="194"/>
        <end position="271"/>
    </location>
</feature>
<gene>
    <name evidence="10" type="primary">pheA</name>
    <name evidence="14" type="ordered locus">Snas_6401</name>
</gene>
<dbReference type="OrthoDB" id="9802281at2"/>
<dbReference type="InterPro" id="IPR008242">
    <property type="entry name" value="Chor_mutase/pphenate_deHydtase"/>
</dbReference>
<feature type="region of interest" description="Disordered" evidence="11">
    <location>
        <begin position="272"/>
        <end position="291"/>
    </location>
</feature>
<dbReference type="PANTHER" id="PTHR21022">
    <property type="entry name" value="PREPHENATE DEHYDRATASE P PROTEIN"/>
    <property type="match status" value="1"/>
</dbReference>
<evidence type="ECO:0000256" key="5">
    <source>
        <dbReference type="ARBA" id="ARBA00023141"/>
    </source>
</evidence>
<dbReference type="PROSITE" id="PS51171">
    <property type="entry name" value="PREPHENATE_DEHYDR_3"/>
    <property type="match status" value="1"/>
</dbReference>
<feature type="domain" description="Prephenate dehydratase" evidence="12">
    <location>
        <begin position="4"/>
        <end position="179"/>
    </location>
</feature>
<organism evidence="14 15">
    <name type="scientific">Stackebrandtia nassauensis (strain DSM 44728 / CIP 108903 / NRRL B-16338 / NBRC 102104 / LLR-40K-21)</name>
    <dbReference type="NCBI Taxonomy" id="446470"/>
    <lineage>
        <taxon>Bacteria</taxon>
        <taxon>Bacillati</taxon>
        <taxon>Actinomycetota</taxon>
        <taxon>Actinomycetes</taxon>
        <taxon>Glycomycetales</taxon>
        <taxon>Glycomycetaceae</taxon>
        <taxon>Stackebrandtia</taxon>
    </lineage>
</organism>
<dbReference type="Gene3D" id="3.30.70.260">
    <property type="match status" value="1"/>
</dbReference>
<dbReference type="InterPro" id="IPR002912">
    <property type="entry name" value="ACT_dom"/>
</dbReference>
<dbReference type="eggNOG" id="COG0077">
    <property type="taxonomic scope" value="Bacteria"/>
</dbReference>
<evidence type="ECO:0000256" key="9">
    <source>
        <dbReference type="PIRSR" id="PIRSR001500-2"/>
    </source>
</evidence>
<dbReference type="EC" id="4.2.1.51" evidence="2 10"/>
<accession>D3Q5F7</accession>
<keyword evidence="15" id="KW-1185">Reference proteome</keyword>
<dbReference type="CDD" id="cd13632">
    <property type="entry name" value="PBP2_Aa-PDT_like"/>
    <property type="match status" value="1"/>
</dbReference>
<evidence type="ECO:0000256" key="7">
    <source>
        <dbReference type="ARBA" id="ARBA00023239"/>
    </source>
</evidence>
<keyword evidence="5 10" id="KW-0057">Aromatic amino acid biosynthesis</keyword>
<proteinExistence type="predicted"/>
<evidence type="ECO:0000256" key="2">
    <source>
        <dbReference type="ARBA" id="ARBA00013147"/>
    </source>
</evidence>
<evidence type="ECO:0000256" key="11">
    <source>
        <dbReference type="SAM" id="MobiDB-lite"/>
    </source>
</evidence>
<dbReference type="SUPFAM" id="SSF53850">
    <property type="entry name" value="Periplasmic binding protein-like II"/>
    <property type="match status" value="1"/>
</dbReference>
<comment type="catalytic activity">
    <reaction evidence="8 10">
        <text>prephenate + H(+) = 3-phenylpyruvate + CO2 + H2O</text>
        <dbReference type="Rhea" id="RHEA:21648"/>
        <dbReference type="ChEBI" id="CHEBI:15377"/>
        <dbReference type="ChEBI" id="CHEBI:15378"/>
        <dbReference type="ChEBI" id="CHEBI:16526"/>
        <dbReference type="ChEBI" id="CHEBI:18005"/>
        <dbReference type="ChEBI" id="CHEBI:29934"/>
        <dbReference type="EC" id="4.2.1.51"/>
    </reaction>
</comment>
<dbReference type="NCBIfam" id="NF008865">
    <property type="entry name" value="PRK11898.1"/>
    <property type="match status" value="1"/>
</dbReference>
<dbReference type="SUPFAM" id="SSF55021">
    <property type="entry name" value="ACT-like"/>
    <property type="match status" value="1"/>
</dbReference>
<dbReference type="AlphaFoldDB" id="D3Q5F7"/>
<evidence type="ECO:0000256" key="1">
    <source>
        <dbReference type="ARBA" id="ARBA00004741"/>
    </source>
</evidence>
<dbReference type="FunFam" id="3.30.70.260:FF:000012">
    <property type="entry name" value="Prephenate dehydratase"/>
    <property type="match status" value="1"/>
</dbReference>
<keyword evidence="7 10" id="KW-0456">Lyase</keyword>
<evidence type="ECO:0000256" key="8">
    <source>
        <dbReference type="ARBA" id="ARBA00047848"/>
    </source>
</evidence>
<evidence type="ECO:0000256" key="6">
    <source>
        <dbReference type="ARBA" id="ARBA00023222"/>
    </source>
</evidence>
<dbReference type="GO" id="GO:0004664">
    <property type="term" value="F:prephenate dehydratase activity"/>
    <property type="evidence" value="ECO:0007669"/>
    <property type="project" value="UniProtKB-UniRule"/>
</dbReference>
<dbReference type="Proteomes" id="UP000000844">
    <property type="component" value="Chromosome"/>
</dbReference>
<comment type="pathway">
    <text evidence="1 10">Amino-acid biosynthesis; L-phenylalanine biosynthesis; phenylpyruvate from prephenate: step 1/1.</text>
</comment>
<evidence type="ECO:0000256" key="10">
    <source>
        <dbReference type="RuleBase" id="RU361254"/>
    </source>
</evidence>
<sequence>MPSVIAYLGPQGTFTEAALLRLPGADEAERRPMRSVPEAMDEVRSGACDAALVPIENSIEGSVPVTLDSLVRDSPLVITAEVVLPVSFVLAGRADGAVATIASHPHALAQCREFLRSKHSGASTVDALSTAAAAELVAGGRADACVCARLAAERHGLDILADDIGDNPGAVTRFGLVSRPVAAVAPSGNDVTSLAVYIAHDEVGALLRVLTELEVRGVNLTRIESRPTGERLGRYAFFLDCTGHIADARMGEALMGLRRVCAEVRYLGSYPRDTGEAPIPAPPGLSDGDFDDASQWLERLRANGS</sequence>
<dbReference type="KEGG" id="sna:Snas_6401"/>
<dbReference type="InterPro" id="IPR018528">
    <property type="entry name" value="Preph_deHydtase_CS"/>
</dbReference>
<name>D3Q5F7_STANL</name>
<dbReference type="HOGENOM" id="CLU_035008_0_0_11"/>
<dbReference type="CDD" id="cd04905">
    <property type="entry name" value="ACT_CM-PDT"/>
    <property type="match status" value="1"/>
</dbReference>
<evidence type="ECO:0000313" key="15">
    <source>
        <dbReference type="Proteomes" id="UP000000844"/>
    </source>
</evidence>
<dbReference type="EMBL" id="CP001778">
    <property type="protein sequence ID" value="ADD46017.1"/>
    <property type="molecule type" value="Genomic_DNA"/>
</dbReference>
<dbReference type="FunFam" id="3.40.190.10:FF:000064">
    <property type="entry name" value="Prephenate dehydratase"/>
    <property type="match status" value="1"/>
</dbReference>
<dbReference type="Pfam" id="PF01842">
    <property type="entry name" value="ACT"/>
    <property type="match status" value="1"/>
</dbReference>
<protein>
    <recommendedName>
        <fullName evidence="3 10">Prephenate dehydratase</fullName>
        <shortName evidence="10">PDT</shortName>
        <ecNumber evidence="2 10">4.2.1.51</ecNumber>
    </recommendedName>
</protein>
<dbReference type="InterPro" id="IPR001086">
    <property type="entry name" value="Preph_deHydtase"/>
</dbReference>
<dbReference type="GO" id="GO:0009094">
    <property type="term" value="P:L-phenylalanine biosynthetic process"/>
    <property type="evidence" value="ECO:0007669"/>
    <property type="project" value="UniProtKB-UniPathway"/>
</dbReference>
<evidence type="ECO:0000259" key="12">
    <source>
        <dbReference type="PROSITE" id="PS51171"/>
    </source>
</evidence>
<evidence type="ECO:0000256" key="4">
    <source>
        <dbReference type="ARBA" id="ARBA00022605"/>
    </source>
</evidence>
<dbReference type="PROSITE" id="PS00858">
    <property type="entry name" value="PREPHENATE_DEHYDR_2"/>
    <property type="match status" value="1"/>
</dbReference>
<dbReference type="GO" id="GO:0005737">
    <property type="term" value="C:cytoplasm"/>
    <property type="evidence" value="ECO:0007669"/>
    <property type="project" value="TreeGrafter"/>
</dbReference>
<dbReference type="STRING" id="446470.Snas_6401"/>
<keyword evidence="6 10" id="KW-0584">Phenylalanine biosynthesis</keyword>
<dbReference type="PIRSF" id="PIRSF001500">
    <property type="entry name" value="Chor_mut_pdt_Ppr"/>
    <property type="match status" value="1"/>
</dbReference>
<dbReference type="Gene3D" id="3.40.190.10">
    <property type="entry name" value="Periplasmic binding protein-like II"/>
    <property type="match status" value="2"/>
</dbReference>
<dbReference type="Pfam" id="PF00800">
    <property type="entry name" value="PDT"/>
    <property type="match status" value="1"/>
</dbReference>
<dbReference type="UniPathway" id="UPA00121">
    <property type="reaction ID" value="UER00345"/>
</dbReference>